<dbReference type="EMBL" id="MLJW01006278">
    <property type="protein sequence ID" value="OIQ66904.1"/>
    <property type="molecule type" value="Genomic_DNA"/>
</dbReference>
<dbReference type="AlphaFoldDB" id="A0A1J5P841"/>
<evidence type="ECO:0000313" key="1">
    <source>
        <dbReference type="EMBL" id="OIQ66904.1"/>
    </source>
</evidence>
<accession>A0A1J5P841</accession>
<gene>
    <name evidence="1" type="ORF">GALL_515230</name>
</gene>
<proteinExistence type="predicted"/>
<organism evidence="1">
    <name type="scientific">mine drainage metagenome</name>
    <dbReference type="NCBI Taxonomy" id="410659"/>
    <lineage>
        <taxon>unclassified sequences</taxon>
        <taxon>metagenomes</taxon>
        <taxon>ecological metagenomes</taxon>
    </lineage>
</organism>
<protein>
    <submittedName>
        <fullName evidence="1">Uncharacterized protein</fullName>
    </submittedName>
</protein>
<sequence length="57" mass="6226">MVLARLSMERIRPTPRTTADCEPMLTVLPPTLMFELLTACNSCGIVSPFATSLLKST</sequence>
<comment type="caution">
    <text evidence="1">The sequence shown here is derived from an EMBL/GenBank/DDBJ whole genome shotgun (WGS) entry which is preliminary data.</text>
</comment>
<reference evidence="1" key="1">
    <citation type="submission" date="2016-10" db="EMBL/GenBank/DDBJ databases">
        <title>Sequence of Gallionella enrichment culture.</title>
        <authorList>
            <person name="Poehlein A."/>
            <person name="Muehling M."/>
            <person name="Daniel R."/>
        </authorList>
    </citation>
    <scope>NUCLEOTIDE SEQUENCE</scope>
</reference>
<name>A0A1J5P841_9ZZZZ</name>